<dbReference type="SUPFAM" id="SSF68906">
    <property type="entry name" value="SAP domain"/>
    <property type="match status" value="1"/>
</dbReference>
<accession>A0A9N9JZL2</accession>
<proteinExistence type="predicted"/>
<evidence type="ECO:0000256" key="2">
    <source>
        <dbReference type="SAM" id="SignalP"/>
    </source>
</evidence>
<reference evidence="3" key="1">
    <citation type="submission" date="2021-06" db="EMBL/GenBank/DDBJ databases">
        <authorList>
            <person name="Kallberg Y."/>
            <person name="Tangrot J."/>
            <person name="Rosling A."/>
        </authorList>
    </citation>
    <scope>NUCLEOTIDE SEQUENCE</scope>
    <source>
        <strain evidence="3">FL966</strain>
    </source>
</reference>
<organism evidence="3 4">
    <name type="scientific">Cetraspora pellucida</name>
    <dbReference type="NCBI Taxonomy" id="1433469"/>
    <lineage>
        <taxon>Eukaryota</taxon>
        <taxon>Fungi</taxon>
        <taxon>Fungi incertae sedis</taxon>
        <taxon>Mucoromycota</taxon>
        <taxon>Glomeromycotina</taxon>
        <taxon>Glomeromycetes</taxon>
        <taxon>Diversisporales</taxon>
        <taxon>Gigasporaceae</taxon>
        <taxon>Cetraspora</taxon>
    </lineage>
</organism>
<feature type="chain" id="PRO_5040486326" evidence="2">
    <location>
        <begin position="25"/>
        <end position="100"/>
    </location>
</feature>
<feature type="signal peptide" evidence="2">
    <location>
        <begin position="1"/>
        <end position="24"/>
    </location>
</feature>
<protein>
    <submittedName>
        <fullName evidence="3">6347_t:CDS:1</fullName>
    </submittedName>
</protein>
<keyword evidence="4" id="KW-1185">Reference proteome</keyword>
<dbReference type="AlphaFoldDB" id="A0A9N9JZL2"/>
<feature type="coiled-coil region" evidence="1">
    <location>
        <begin position="48"/>
        <end position="83"/>
    </location>
</feature>
<dbReference type="Proteomes" id="UP000789759">
    <property type="component" value="Unassembled WGS sequence"/>
</dbReference>
<keyword evidence="2" id="KW-0732">Signal</keyword>
<comment type="caution">
    <text evidence="3">The sequence shown here is derived from an EMBL/GenBank/DDBJ whole genome shotgun (WGS) entry which is preliminary data.</text>
</comment>
<gene>
    <name evidence="3" type="ORF">CPELLU_LOCUS17928</name>
</gene>
<dbReference type="InterPro" id="IPR036361">
    <property type="entry name" value="SAP_dom_sf"/>
</dbReference>
<sequence>MLSSLTVLPLLTALLSLTVSPLLALDKINVKELQNLCGTYDLFTGDNKKKLSNRLQRYFKKKREKLQEKLQEDNVEAEELSKKDVNDFNEKISADKLLVN</sequence>
<dbReference type="EMBL" id="CAJVQA010032853">
    <property type="protein sequence ID" value="CAG8803685.1"/>
    <property type="molecule type" value="Genomic_DNA"/>
</dbReference>
<evidence type="ECO:0000313" key="3">
    <source>
        <dbReference type="EMBL" id="CAG8803685.1"/>
    </source>
</evidence>
<name>A0A9N9JZL2_9GLOM</name>
<evidence type="ECO:0000256" key="1">
    <source>
        <dbReference type="SAM" id="Coils"/>
    </source>
</evidence>
<keyword evidence="1" id="KW-0175">Coiled coil</keyword>
<evidence type="ECO:0000313" key="4">
    <source>
        <dbReference type="Proteomes" id="UP000789759"/>
    </source>
</evidence>